<dbReference type="CDD" id="cd08547">
    <property type="entry name" value="Type_II_cohesin"/>
    <property type="match status" value="1"/>
</dbReference>
<reference evidence="6 7" key="1">
    <citation type="submission" date="2018-04" db="EMBL/GenBank/DDBJ databases">
        <title>Genomic Encyclopedia of Archaeal and Bacterial Type Strains, Phase II (KMG-II): from individual species to whole genera.</title>
        <authorList>
            <person name="Goeker M."/>
        </authorList>
    </citation>
    <scope>NUCLEOTIDE SEQUENCE [LARGE SCALE GENOMIC DNA]</scope>
    <source>
        <strain evidence="6 7">DSM 29955</strain>
    </source>
</reference>
<dbReference type="Pfam" id="PF00263">
    <property type="entry name" value="Secretin"/>
    <property type="match status" value="1"/>
</dbReference>
<accession>A0A2T6KLG5</accession>
<evidence type="ECO:0000313" key="6">
    <source>
        <dbReference type="EMBL" id="PUB17050.1"/>
    </source>
</evidence>
<comment type="similarity">
    <text evidence="4">Belongs to the bacterial secretin family.</text>
</comment>
<dbReference type="InterPro" id="IPR004846">
    <property type="entry name" value="T2SS/T3SS_dom"/>
</dbReference>
<protein>
    <submittedName>
        <fullName evidence="6">General secretion pathway protein D</fullName>
    </submittedName>
</protein>
<dbReference type="AlphaFoldDB" id="A0A2T6KLG5"/>
<evidence type="ECO:0000259" key="5">
    <source>
        <dbReference type="SMART" id="SM00965"/>
    </source>
</evidence>
<organism evidence="6 7">
    <name type="scientific">Yoonia sediminilitoris</name>
    <dbReference type="NCBI Taxonomy" id="1286148"/>
    <lineage>
        <taxon>Bacteria</taxon>
        <taxon>Pseudomonadati</taxon>
        <taxon>Pseudomonadota</taxon>
        <taxon>Alphaproteobacteria</taxon>
        <taxon>Rhodobacterales</taxon>
        <taxon>Paracoccaceae</taxon>
        <taxon>Yoonia</taxon>
    </lineage>
</organism>
<dbReference type="PRINTS" id="PR00811">
    <property type="entry name" value="BCTERIALGSPD"/>
</dbReference>
<dbReference type="InterPro" id="IPR001775">
    <property type="entry name" value="GspD/PilQ"/>
</dbReference>
<dbReference type="InterPro" id="IPR011662">
    <property type="entry name" value="Secretin/TonB_short_N"/>
</dbReference>
<gene>
    <name evidence="6" type="ORF">C8N45_10260</name>
</gene>
<dbReference type="GO" id="GO:0019867">
    <property type="term" value="C:outer membrane"/>
    <property type="evidence" value="ECO:0007669"/>
    <property type="project" value="InterPro"/>
</dbReference>
<feature type="domain" description="Secretin/TonB short N-terminal" evidence="5">
    <location>
        <begin position="204"/>
        <end position="254"/>
    </location>
</feature>
<dbReference type="EMBL" id="QBUD01000002">
    <property type="protein sequence ID" value="PUB17050.1"/>
    <property type="molecule type" value="Genomic_DNA"/>
</dbReference>
<dbReference type="OrthoDB" id="9775455at2"/>
<dbReference type="Proteomes" id="UP000244523">
    <property type="component" value="Unassembled WGS sequence"/>
</dbReference>
<dbReference type="PANTHER" id="PTHR30332">
    <property type="entry name" value="PROBABLE GENERAL SECRETION PATHWAY PROTEIN D"/>
    <property type="match status" value="1"/>
</dbReference>
<keyword evidence="1" id="KW-0813">Transport</keyword>
<keyword evidence="2" id="KW-0472">Membrane</keyword>
<dbReference type="PANTHER" id="PTHR30332:SF17">
    <property type="entry name" value="TYPE IV PILIATION SYSTEM PROTEIN DR_0774-RELATED"/>
    <property type="match status" value="1"/>
</dbReference>
<dbReference type="InterPro" id="IPR050810">
    <property type="entry name" value="Bact_Secretion_Sys_Channel"/>
</dbReference>
<evidence type="ECO:0000256" key="3">
    <source>
        <dbReference type="ARBA" id="ARBA00023237"/>
    </source>
</evidence>
<keyword evidence="7" id="KW-1185">Reference proteome</keyword>
<keyword evidence="3" id="KW-0998">Cell outer membrane</keyword>
<evidence type="ECO:0000256" key="4">
    <source>
        <dbReference type="RuleBase" id="RU004003"/>
    </source>
</evidence>
<proteinExistence type="inferred from homology"/>
<sequence>MIRFWSVLAILLVVSCSESSLRPGPGSAGAGIAREDFLSTVQSYRQSLAADPDNAELLQGLRAVTERAEAYYIQEARRYSDAGDYGSALGLVQQGLVVVPGSAGLERERTQLQERRRAAGIFHEAAAAARLGRLERGMSLVEQSLSLDPNNQEAIALFNALNARTITTEGIAPIRLTTGAPVTVNFSNAGFKEAVLALGQAYGVNMIFDASLEDRPVTLYAEDVTFQQAFQLLLKTNSAFYRRLGRNSVVIAPDTPEGRASYEDYLVQTFYLETMNAAVAADLVSRSLGIANVTISEDSNAITVRENRERLSLVAQLLSNNDRAPAEAVLEVEILEVNRTKSEQLGLDLGSQISIAPPSTILSDLTPSSDASDTLGASVVSLPAATLRFFKQDVDAKTLANPRIRTVDNREALIHIGDRVPLRSSTIQDATGQTRTTFEYRDVGIKVNVTPEIKLDRTVVVSLELEVSSLGQNLGTADEPAFAIGTRNVSNRMVLADGETAVIGGLIRDEERDTRKSVPGLGDIPAIGKLFQTRDGSGGRTDILLTLTPRIIRGKDIPSAAESQFFSGSGDRVTTQATQDFLSSRSGDLPTIRLDLSGAATPVAATTGRPSLPSPTSNLQVPNAPATAGADAVLAFSRASYSVKADETISTSITAAGFGNAVSGTATIRFRPDLVEAVSVSTPASLPFEIDNSRGEIKLTLNDGIAGAAVKEIATVTFRGVKQGLSYLIFSSDFGAGPNVSVPEGIELRSSRIAVQ</sequence>
<dbReference type="PROSITE" id="PS51257">
    <property type="entry name" value="PROKAR_LIPOPROTEIN"/>
    <property type="match status" value="1"/>
</dbReference>
<evidence type="ECO:0000313" key="7">
    <source>
        <dbReference type="Proteomes" id="UP000244523"/>
    </source>
</evidence>
<name>A0A2T6KLG5_9RHOB</name>
<dbReference type="Gene3D" id="1.25.40.10">
    <property type="entry name" value="Tetratricopeptide repeat domain"/>
    <property type="match status" value="1"/>
</dbReference>
<dbReference type="GO" id="GO:0009306">
    <property type="term" value="P:protein secretion"/>
    <property type="evidence" value="ECO:0007669"/>
    <property type="project" value="InterPro"/>
</dbReference>
<comment type="caution">
    <text evidence="6">The sequence shown here is derived from an EMBL/GenBank/DDBJ whole genome shotgun (WGS) entry which is preliminary data.</text>
</comment>
<dbReference type="GO" id="GO:0015627">
    <property type="term" value="C:type II protein secretion system complex"/>
    <property type="evidence" value="ECO:0007669"/>
    <property type="project" value="TreeGrafter"/>
</dbReference>
<evidence type="ECO:0000256" key="2">
    <source>
        <dbReference type="ARBA" id="ARBA00023136"/>
    </source>
</evidence>
<dbReference type="SMART" id="SM00965">
    <property type="entry name" value="STN"/>
    <property type="match status" value="1"/>
</dbReference>
<evidence type="ECO:0000256" key="1">
    <source>
        <dbReference type="ARBA" id="ARBA00022448"/>
    </source>
</evidence>
<dbReference type="InterPro" id="IPR011990">
    <property type="entry name" value="TPR-like_helical_dom_sf"/>
</dbReference>
<dbReference type="SUPFAM" id="SSF48452">
    <property type="entry name" value="TPR-like"/>
    <property type="match status" value="1"/>
</dbReference>